<protein>
    <recommendedName>
        <fullName evidence="10">Probable lipid II flippase MurJ</fullName>
    </recommendedName>
</protein>
<feature type="transmembrane region" description="Helical" evidence="10">
    <location>
        <begin position="206"/>
        <end position="230"/>
    </location>
</feature>
<comment type="function">
    <text evidence="8 10">Involved in peptidoglycan biosynthesis. Transports lipid-linked peptidoglycan precursors from the inner to the outer leaflet of the cytoplasmic membrane.</text>
</comment>
<evidence type="ECO:0000256" key="3">
    <source>
        <dbReference type="ARBA" id="ARBA00022692"/>
    </source>
</evidence>
<feature type="transmembrane region" description="Helical" evidence="10">
    <location>
        <begin position="147"/>
        <end position="168"/>
    </location>
</feature>
<dbReference type="RefSeq" id="WP_236865226.1">
    <property type="nucleotide sequence ID" value="NZ_AP025225.1"/>
</dbReference>
<dbReference type="InterPro" id="IPR004268">
    <property type="entry name" value="MurJ"/>
</dbReference>
<evidence type="ECO:0000256" key="9">
    <source>
        <dbReference type="ARBA" id="ARBA00061532"/>
    </source>
</evidence>
<dbReference type="PRINTS" id="PR01806">
    <property type="entry name" value="VIRFACTRMVIN"/>
</dbReference>
<organism evidence="11 12">
    <name type="scientific">Candidatus Hydrogenosomobacter endosymbioticus</name>
    <dbReference type="NCBI Taxonomy" id="2558174"/>
    <lineage>
        <taxon>Bacteria</taxon>
        <taxon>Pseudomonadati</taxon>
        <taxon>Pseudomonadota</taxon>
        <taxon>Alphaproteobacteria</taxon>
        <taxon>Holosporales</taxon>
        <taxon>Holosporaceae</taxon>
        <taxon>Candidatus Hydrogenosomobacter</taxon>
    </lineage>
</organism>
<keyword evidence="10" id="KW-0813">Transport</keyword>
<dbReference type="InterPro" id="IPR051050">
    <property type="entry name" value="Lipid_II_flippase_MurJ/MviN"/>
</dbReference>
<evidence type="ECO:0000256" key="4">
    <source>
        <dbReference type="ARBA" id="ARBA00022960"/>
    </source>
</evidence>
<keyword evidence="2 10" id="KW-1003">Cell membrane</keyword>
<evidence type="ECO:0000256" key="6">
    <source>
        <dbReference type="ARBA" id="ARBA00022989"/>
    </source>
</evidence>
<feature type="transmembrane region" description="Helical" evidence="10">
    <location>
        <begin position="295"/>
        <end position="313"/>
    </location>
</feature>
<dbReference type="Pfam" id="PF03023">
    <property type="entry name" value="MurJ"/>
    <property type="match status" value="1"/>
</dbReference>
<dbReference type="PANTHER" id="PTHR47019">
    <property type="entry name" value="LIPID II FLIPPASE MURJ"/>
    <property type="match status" value="1"/>
</dbReference>
<evidence type="ECO:0000256" key="2">
    <source>
        <dbReference type="ARBA" id="ARBA00022475"/>
    </source>
</evidence>
<evidence type="ECO:0000313" key="11">
    <source>
        <dbReference type="EMBL" id="BDB95956.1"/>
    </source>
</evidence>
<reference evidence="11" key="1">
    <citation type="submission" date="2021-10" db="EMBL/GenBank/DDBJ databases">
        <title>Genome Sequence of The Candidatus Hydrogeosomobacter endosymbioticus, an Intracellular Bacterial Symbiont of the Anaerobic Ciliate GW7.</title>
        <authorList>
            <person name="Shiohama Y."/>
            <person name="Shinzato N."/>
        </authorList>
    </citation>
    <scope>NUCLEOTIDE SEQUENCE [LARGE SCALE GENOMIC DNA]</scope>
    <source>
        <strain evidence="11">200920</strain>
    </source>
</reference>
<evidence type="ECO:0000313" key="12">
    <source>
        <dbReference type="Proteomes" id="UP001320209"/>
    </source>
</evidence>
<feature type="transmembrane region" description="Helical" evidence="10">
    <location>
        <begin position="371"/>
        <end position="391"/>
    </location>
</feature>
<evidence type="ECO:0000256" key="7">
    <source>
        <dbReference type="ARBA" id="ARBA00023136"/>
    </source>
</evidence>
<dbReference type="CDD" id="cd13123">
    <property type="entry name" value="MATE_MurJ_like"/>
    <property type="match status" value="1"/>
</dbReference>
<feature type="transmembrane region" description="Helical" evidence="10">
    <location>
        <begin position="429"/>
        <end position="452"/>
    </location>
</feature>
<evidence type="ECO:0000256" key="1">
    <source>
        <dbReference type="ARBA" id="ARBA00004651"/>
    </source>
</evidence>
<evidence type="ECO:0000256" key="10">
    <source>
        <dbReference type="HAMAP-Rule" id="MF_02078"/>
    </source>
</evidence>
<dbReference type="HAMAP" id="MF_02078">
    <property type="entry name" value="MurJ_MviN"/>
    <property type="match status" value="1"/>
</dbReference>
<gene>
    <name evidence="10" type="primary">murJ</name>
    <name evidence="11" type="ORF">HYD_0890</name>
</gene>
<feature type="transmembrane region" description="Helical" evidence="10">
    <location>
        <begin position="464"/>
        <end position="491"/>
    </location>
</feature>
<accession>A0ABN6L630</accession>
<keyword evidence="6 10" id="KW-1133">Transmembrane helix</keyword>
<keyword evidence="5 10" id="KW-0573">Peptidoglycan synthesis</keyword>
<feature type="transmembrane region" description="Helical" evidence="10">
    <location>
        <begin position="100"/>
        <end position="127"/>
    </location>
</feature>
<keyword evidence="3 10" id="KW-0812">Transmembrane</keyword>
<name>A0ABN6L630_9PROT</name>
<keyword evidence="7 10" id="KW-0472">Membrane</keyword>
<keyword evidence="10" id="KW-0961">Cell wall biogenesis/degradation</keyword>
<feature type="transmembrane region" description="Helical" evidence="10">
    <location>
        <begin position="511"/>
        <end position="531"/>
    </location>
</feature>
<keyword evidence="12" id="KW-1185">Reference proteome</keyword>
<dbReference type="EMBL" id="AP025225">
    <property type="protein sequence ID" value="BDB95956.1"/>
    <property type="molecule type" value="Genomic_DNA"/>
</dbReference>
<feature type="transmembrane region" description="Helical" evidence="10">
    <location>
        <begin position="180"/>
        <end position="200"/>
    </location>
</feature>
<evidence type="ECO:0000256" key="5">
    <source>
        <dbReference type="ARBA" id="ARBA00022984"/>
    </source>
</evidence>
<dbReference type="PANTHER" id="PTHR47019:SF1">
    <property type="entry name" value="LIPID II FLIPPASE MURJ"/>
    <property type="match status" value="1"/>
</dbReference>
<keyword evidence="10" id="KW-0997">Cell inner membrane</keyword>
<keyword evidence="4 10" id="KW-0133">Cell shape</keyword>
<comment type="pathway">
    <text evidence="10">Cell wall biogenesis; peptidoglycan biosynthesis.</text>
</comment>
<comment type="similarity">
    <text evidence="9 10">Belongs to the MurJ/MviN family.</text>
</comment>
<dbReference type="Proteomes" id="UP001320209">
    <property type="component" value="Chromosome"/>
</dbReference>
<feature type="transmembrane region" description="Helical" evidence="10">
    <location>
        <begin position="250"/>
        <end position="275"/>
    </location>
</feature>
<comment type="subcellular location">
    <subcellularLocation>
        <location evidence="10">Cell inner membrane</location>
        <topology evidence="10">Multi-pass membrane protein</topology>
    </subcellularLocation>
    <subcellularLocation>
        <location evidence="1">Cell membrane</location>
        <topology evidence="1">Multi-pass membrane protein</topology>
    </subcellularLocation>
</comment>
<sequence length="571" mass="61708">MSFKKNFGASPEQKEVKINFLRSMLSVSGVSVLCRMTGYMRDLLIANFIGVNSVSDALMLAIRAPSFFRRIFGEGAFHVSFLPIFTKLIKGKSVEENKEAFEFAGAIMTVLALSLIACVALITYYFSAINHFIFSDMATKQPETFELYNKFGTITLSFVFFISMSSFFGSILNSFGKFGAYASAQMIGNLTVIAFVLALLPLVSDIGVLFSFAILISGVFQCLWVLVACYWSGYHIGFRIPRWNGFMKKFALNIGPGALGVGVIQLNLVIGAYLAASLPKGSISCLSYADRINQLPLSIIGMSLSSVLLPLLSQQAKSKNVHAANRTQNNVVKLASFLTFPVAVLFIGASYSMVHAFFGYGKVTQNDLSKIAAILAAFGVGAPAYVLMKIFNVRFFSEGNTKVPLYASCLNLVVNIVLGVWLMKKFGCVGIAAASCCSSWSSVFFLVVILYSRGMITIKRSVGLFFLRLAGSCAAMGFVLIAVNLLIGQLVAGGFTDFAVSKESSLVAKSLMMTFVVSAGVVSFVFFSLYFRVTSVRQIKAIAKSMSGKPVSALRSSNANAPVKQDATASV</sequence>
<feature type="transmembrane region" description="Helical" evidence="10">
    <location>
        <begin position="403"/>
        <end position="423"/>
    </location>
</feature>
<proteinExistence type="inferred from homology"/>
<dbReference type="NCBIfam" id="TIGR01695">
    <property type="entry name" value="murJ_mviN"/>
    <property type="match status" value="1"/>
</dbReference>
<evidence type="ECO:0000256" key="8">
    <source>
        <dbReference type="ARBA" id="ARBA00060041"/>
    </source>
</evidence>
<feature type="transmembrane region" description="Helical" evidence="10">
    <location>
        <begin position="334"/>
        <end position="359"/>
    </location>
</feature>